<dbReference type="Proteomes" id="UP000011135">
    <property type="component" value="Unassembled WGS sequence"/>
</dbReference>
<dbReference type="SMART" id="SM00530">
    <property type="entry name" value="HTH_XRE"/>
    <property type="match status" value="1"/>
</dbReference>
<dbReference type="eggNOG" id="COG5499">
    <property type="taxonomic scope" value="Bacteria"/>
</dbReference>
<dbReference type="SUPFAM" id="SSF47413">
    <property type="entry name" value="lambda repressor-like DNA-binding domains"/>
    <property type="match status" value="1"/>
</dbReference>
<evidence type="ECO:0000313" key="2">
    <source>
        <dbReference type="EMBL" id="ELR70369.1"/>
    </source>
</evidence>
<dbReference type="EMBL" id="AMZN01000055">
    <property type="protein sequence ID" value="ELR70369.1"/>
    <property type="molecule type" value="Genomic_DNA"/>
</dbReference>
<dbReference type="GO" id="GO:0001046">
    <property type="term" value="F:core promoter sequence-specific DNA binding"/>
    <property type="evidence" value="ECO:0007669"/>
    <property type="project" value="TreeGrafter"/>
</dbReference>
<dbReference type="InterPro" id="IPR010982">
    <property type="entry name" value="Lambda_DNA-bd_dom_sf"/>
</dbReference>
<dbReference type="CDD" id="cd00093">
    <property type="entry name" value="HTH_XRE"/>
    <property type="match status" value="1"/>
</dbReference>
<reference evidence="2 3" key="1">
    <citation type="submission" date="2012-12" db="EMBL/GenBank/DDBJ databases">
        <title>Genome assembly of Fulvivirga imtechensis AK7.</title>
        <authorList>
            <person name="Nupur N."/>
            <person name="Khatri I."/>
            <person name="Kumar R."/>
            <person name="Subramanian S."/>
            <person name="Pinnaka A."/>
        </authorList>
    </citation>
    <scope>NUCLEOTIDE SEQUENCE [LARGE SCALE GENOMIC DNA]</scope>
    <source>
        <strain evidence="2 3">AK7</strain>
    </source>
</reference>
<accession>L8JSA5</accession>
<dbReference type="InterPro" id="IPR039060">
    <property type="entry name" value="Antitox_HigA"/>
</dbReference>
<dbReference type="Pfam" id="PF01381">
    <property type="entry name" value="HTH_3"/>
    <property type="match status" value="1"/>
</dbReference>
<protein>
    <recommendedName>
        <fullName evidence="1">HTH cro/C1-type domain-containing protein</fullName>
    </recommendedName>
</protein>
<dbReference type="InterPro" id="IPR001387">
    <property type="entry name" value="Cro/C1-type_HTH"/>
</dbReference>
<dbReference type="PANTHER" id="PTHR40455:SF1">
    <property type="entry name" value="ANTITOXIN HIGA"/>
    <property type="match status" value="1"/>
</dbReference>
<dbReference type="Gene3D" id="1.10.260.40">
    <property type="entry name" value="lambda repressor-like DNA-binding domains"/>
    <property type="match status" value="1"/>
</dbReference>
<dbReference type="PROSITE" id="PS50943">
    <property type="entry name" value="HTH_CROC1"/>
    <property type="match status" value="1"/>
</dbReference>
<proteinExistence type="predicted"/>
<dbReference type="OrthoDB" id="9796786at2"/>
<dbReference type="GO" id="GO:0006355">
    <property type="term" value="P:regulation of DNA-templated transcription"/>
    <property type="evidence" value="ECO:0007669"/>
    <property type="project" value="InterPro"/>
</dbReference>
<organism evidence="2 3">
    <name type="scientific">Fulvivirga imtechensis AK7</name>
    <dbReference type="NCBI Taxonomy" id="1237149"/>
    <lineage>
        <taxon>Bacteria</taxon>
        <taxon>Pseudomonadati</taxon>
        <taxon>Bacteroidota</taxon>
        <taxon>Cytophagia</taxon>
        <taxon>Cytophagales</taxon>
        <taxon>Fulvivirgaceae</taxon>
        <taxon>Fulvivirga</taxon>
    </lineage>
</organism>
<sequence>MKKIETDAQYQKALKQIDELMLKIGDDHSFDNPEFVMMDRLSDLVTDYEDQHYKIETPSLIEVIKLRMYEMGLKQSDLAQLLGVSKSRISEYLRGKRDITLDVARKLHNQLKIDGDIILQ</sequence>
<dbReference type="AlphaFoldDB" id="L8JSA5"/>
<keyword evidence="3" id="KW-1185">Reference proteome</keyword>
<evidence type="ECO:0000259" key="1">
    <source>
        <dbReference type="PROSITE" id="PS50943"/>
    </source>
</evidence>
<gene>
    <name evidence="2" type="ORF">C900_04054</name>
</gene>
<comment type="caution">
    <text evidence="2">The sequence shown here is derived from an EMBL/GenBank/DDBJ whole genome shotgun (WGS) entry which is preliminary data.</text>
</comment>
<name>L8JSA5_9BACT</name>
<dbReference type="STRING" id="1237149.C900_04054"/>
<evidence type="ECO:0000313" key="3">
    <source>
        <dbReference type="Proteomes" id="UP000011135"/>
    </source>
</evidence>
<feature type="domain" description="HTH cro/C1-type" evidence="1">
    <location>
        <begin position="64"/>
        <end position="118"/>
    </location>
</feature>
<dbReference type="PANTHER" id="PTHR40455">
    <property type="entry name" value="ANTITOXIN HIGA"/>
    <property type="match status" value="1"/>
</dbReference>
<dbReference type="RefSeq" id="WP_009581472.1">
    <property type="nucleotide sequence ID" value="NZ_AMZN01000055.1"/>
</dbReference>